<gene>
    <name evidence="1" type="ORF">GCM10010923_22170</name>
</gene>
<evidence type="ECO:0008006" key="3">
    <source>
        <dbReference type="Google" id="ProtNLM"/>
    </source>
</evidence>
<comment type="caution">
    <text evidence="1">The sequence shown here is derived from an EMBL/GenBank/DDBJ whole genome shotgun (WGS) entry which is preliminary data.</text>
</comment>
<organism evidence="1 2">
    <name type="scientific">Blastomonas marina</name>
    <dbReference type="NCBI Taxonomy" id="1867408"/>
    <lineage>
        <taxon>Bacteria</taxon>
        <taxon>Pseudomonadati</taxon>
        <taxon>Pseudomonadota</taxon>
        <taxon>Alphaproteobacteria</taxon>
        <taxon>Sphingomonadales</taxon>
        <taxon>Sphingomonadaceae</taxon>
        <taxon>Blastomonas</taxon>
    </lineage>
</organism>
<keyword evidence="2" id="KW-1185">Reference proteome</keyword>
<proteinExistence type="predicted"/>
<sequence>MDDEVETLAVDVRANTQGFAQDIAAMKQSLDATLVDGFARAGDTLERGLLGALKKGSLGFEDLRRIATRVLDDIAAQALDALGSAFGGLFGGSKAGIPFDLAGMLGAIFGLPGRATGGNVSPGRGYLVGERGPELFVPTAAGRVESGSAIAAPRQVNVAIRLDVPRGVERPQALQRSGRQVAAAVRKALENH</sequence>
<dbReference type="EMBL" id="BMID01000001">
    <property type="protein sequence ID" value="GGA11119.1"/>
    <property type="molecule type" value="Genomic_DNA"/>
</dbReference>
<dbReference type="RefSeq" id="WP_188642745.1">
    <property type="nucleotide sequence ID" value="NZ_BMID01000001.1"/>
</dbReference>
<dbReference type="Proteomes" id="UP000603317">
    <property type="component" value="Unassembled WGS sequence"/>
</dbReference>
<accession>A0ABQ1FFM6</accession>
<reference evidence="2" key="1">
    <citation type="journal article" date="2019" name="Int. J. Syst. Evol. Microbiol.">
        <title>The Global Catalogue of Microorganisms (GCM) 10K type strain sequencing project: providing services to taxonomists for standard genome sequencing and annotation.</title>
        <authorList>
            <consortium name="The Broad Institute Genomics Platform"/>
            <consortium name="The Broad Institute Genome Sequencing Center for Infectious Disease"/>
            <person name="Wu L."/>
            <person name="Ma J."/>
        </authorList>
    </citation>
    <scope>NUCLEOTIDE SEQUENCE [LARGE SCALE GENOMIC DNA]</scope>
    <source>
        <strain evidence="2">CGMCC 1.15297</strain>
    </source>
</reference>
<evidence type="ECO:0000313" key="2">
    <source>
        <dbReference type="Proteomes" id="UP000603317"/>
    </source>
</evidence>
<evidence type="ECO:0000313" key="1">
    <source>
        <dbReference type="EMBL" id="GGA11119.1"/>
    </source>
</evidence>
<name>A0ABQ1FFM6_9SPHN</name>
<protein>
    <recommendedName>
        <fullName evidence="3">Tail tape measure protein</fullName>
    </recommendedName>
</protein>